<organism evidence="1 2">
    <name type="scientific">Alcaligenes pakistanensis</name>
    <dbReference type="NCBI Taxonomy" id="1482717"/>
    <lineage>
        <taxon>Bacteria</taxon>
        <taxon>Pseudomonadati</taxon>
        <taxon>Pseudomonadota</taxon>
        <taxon>Betaproteobacteria</taxon>
        <taxon>Burkholderiales</taxon>
        <taxon>Alcaligenaceae</taxon>
        <taxon>Alcaligenes</taxon>
    </lineage>
</organism>
<protein>
    <submittedName>
        <fullName evidence="1">Uncharacterized protein</fullName>
    </submittedName>
</protein>
<dbReference type="Proteomes" id="UP000608923">
    <property type="component" value="Unassembled WGS sequence"/>
</dbReference>
<proteinExistence type="predicted"/>
<reference evidence="2" key="1">
    <citation type="journal article" date="2019" name="Int. J. Syst. Evol. Microbiol.">
        <title>The Global Catalogue of Microorganisms (GCM) 10K type strain sequencing project: providing services to taxonomists for standard genome sequencing and annotation.</title>
        <authorList>
            <consortium name="The Broad Institute Genomics Platform"/>
            <consortium name="The Broad Institute Genome Sequencing Center for Infectious Disease"/>
            <person name="Wu L."/>
            <person name="Ma J."/>
        </authorList>
    </citation>
    <scope>NUCLEOTIDE SEQUENCE [LARGE SCALE GENOMIC DNA]</scope>
    <source>
        <strain evidence="2">KCTC 42083</strain>
    </source>
</reference>
<dbReference type="EMBL" id="BMZN01000005">
    <property type="protein sequence ID" value="GHC58096.1"/>
    <property type="molecule type" value="Genomic_DNA"/>
</dbReference>
<dbReference type="AlphaFoldDB" id="A0A8H9M750"/>
<name>A0A8H9M750_9BURK</name>
<keyword evidence="2" id="KW-1185">Reference proteome</keyword>
<sequence>MTGLSHVRGGWRIGFIQLIQGHLRPTSPSPTFIEQLITGRLKKVGGDVLDVGTRLIQQAYNGIVDSIFRVVMVILPPGPIAHQPAIMIEP</sequence>
<evidence type="ECO:0000313" key="1">
    <source>
        <dbReference type="EMBL" id="GHC58096.1"/>
    </source>
</evidence>
<gene>
    <name evidence="1" type="ORF">GCM10010096_34210</name>
</gene>
<accession>A0A8H9M750</accession>
<comment type="caution">
    <text evidence="1">The sequence shown here is derived from an EMBL/GenBank/DDBJ whole genome shotgun (WGS) entry which is preliminary data.</text>
</comment>
<evidence type="ECO:0000313" key="2">
    <source>
        <dbReference type="Proteomes" id="UP000608923"/>
    </source>
</evidence>